<keyword evidence="4 7" id="KW-1133">Transmembrane helix</keyword>
<feature type="region of interest" description="Disordered" evidence="6">
    <location>
        <begin position="449"/>
        <end position="478"/>
    </location>
</feature>
<feature type="transmembrane region" description="Helical" evidence="7">
    <location>
        <begin position="88"/>
        <end position="108"/>
    </location>
</feature>
<dbReference type="RefSeq" id="WP_197352947.1">
    <property type="nucleotide sequence ID" value="NZ_CP048882.1"/>
</dbReference>
<evidence type="ECO:0000256" key="6">
    <source>
        <dbReference type="SAM" id="MobiDB-lite"/>
    </source>
</evidence>
<feature type="transmembrane region" description="Helical" evidence="7">
    <location>
        <begin position="298"/>
        <end position="317"/>
    </location>
</feature>
<dbReference type="Gene3D" id="1.20.1250.20">
    <property type="entry name" value="MFS general substrate transporter like domains"/>
    <property type="match status" value="1"/>
</dbReference>
<protein>
    <submittedName>
        <fullName evidence="8">MFS transporter</fullName>
    </submittedName>
</protein>
<dbReference type="GO" id="GO:0005886">
    <property type="term" value="C:plasma membrane"/>
    <property type="evidence" value="ECO:0007669"/>
    <property type="project" value="UniProtKB-SubCell"/>
</dbReference>
<comment type="subcellular location">
    <subcellularLocation>
        <location evidence="1">Cell membrane</location>
        <topology evidence="1">Multi-pass membrane protein</topology>
    </subcellularLocation>
</comment>
<proteinExistence type="predicted"/>
<dbReference type="EMBL" id="CP048882">
    <property type="protein sequence ID" value="QPP09173.1"/>
    <property type="molecule type" value="Genomic_DNA"/>
</dbReference>
<dbReference type="AlphaFoldDB" id="A0A7T1WSG9"/>
<evidence type="ECO:0000256" key="2">
    <source>
        <dbReference type="ARBA" id="ARBA00022475"/>
    </source>
</evidence>
<name>A0A7T1WSG9_9ACTN</name>
<feature type="transmembrane region" description="Helical" evidence="7">
    <location>
        <begin position="265"/>
        <end position="286"/>
    </location>
</feature>
<evidence type="ECO:0000256" key="5">
    <source>
        <dbReference type="ARBA" id="ARBA00023136"/>
    </source>
</evidence>
<keyword evidence="2" id="KW-1003">Cell membrane</keyword>
<feature type="transmembrane region" description="Helical" evidence="7">
    <location>
        <begin position="350"/>
        <end position="372"/>
    </location>
</feature>
<evidence type="ECO:0000256" key="4">
    <source>
        <dbReference type="ARBA" id="ARBA00022989"/>
    </source>
</evidence>
<dbReference type="PANTHER" id="PTHR23513:SF6">
    <property type="entry name" value="MAJOR FACILITATOR SUPERFAMILY ASSOCIATED DOMAIN-CONTAINING PROTEIN"/>
    <property type="match status" value="1"/>
</dbReference>
<dbReference type="GO" id="GO:0022857">
    <property type="term" value="F:transmembrane transporter activity"/>
    <property type="evidence" value="ECO:0007669"/>
    <property type="project" value="InterPro"/>
</dbReference>
<organism evidence="8 9">
    <name type="scientific">Streptomyces bathyalis</name>
    <dbReference type="NCBI Taxonomy" id="2710756"/>
    <lineage>
        <taxon>Bacteria</taxon>
        <taxon>Bacillati</taxon>
        <taxon>Actinomycetota</taxon>
        <taxon>Actinomycetes</taxon>
        <taxon>Kitasatosporales</taxon>
        <taxon>Streptomycetaceae</taxon>
        <taxon>Streptomyces</taxon>
    </lineage>
</organism>
<dbReference type="PANTHER" id="PTHR23513">
    <property type="entry name" value="INTEGRAL MEMBRANE EFFLUX PROTEIN-RELATED"/>
    <property type="match status" value="1"/>
</dbReference>
<dbReference type="Proteomes" id="UP000595046">
    <property type="component" value="Chromosome"/>
</dbReference>
<feature type="transmembrane region" description="Helical" evidence="7">
    <location>
        <begin position="384"/>
        <end position="406"/>
    </location>
</feature>
<accession>A0A7T1WSG9</accession>
<feature type="transmembrane region" description="Helical" evidence="7">
    <location>
        <begin position="58"/>
        <end position="81"/>
    </location>
</feature>
<dbReference type="Pfam" id="PF07690">
    <property type="entry name" value="MFS_1"/>
    <property type="match status" value="1"/>
</dbReference>
<dbReference type="CDD" id="cd06173">
    <property type="entry name" value="MFS_MefA_like"/>
    <property type="match status" value="1"/>
</dbReference>
<keyword evidence="3 7" id="KW-0812">Transmembrane</keyword>
<dbReference type="InterPro" id="IPR036259">
    <property type="entry name" value="MFS_trans_sf"/>
</dbReference>
<dbReference type="InterPro" id="IPR011701">
    <property type="entry name" value="MFS"/>
</dbReference>
<feature type="transmembrane region" description="Helical" evidence="7">
    <location>
        <begin position="177"/>
        <end position="199"/>
    </location>
</feature>
<evidence type="ECO:0000256" key="1">
    <source>
        <dbReference type="ARBA" id="ARBA00004651"/>
    </source>
</evidence>
<feature type="transmembrane region" description="Helical" evidence="7">
    <location>
        <begin position="324"/>
        <end position="344"/>
    </location>
</feature>
<dbReference type="SUPFAM" id="SSF103473">
    <property type="entry name" value="MFS general substrate transporter"/>
    <property type="match status" value="1"/>
</dbReference>
<evidence type="ECO:0000313" key="8">
    <source>
        <dbReference type="EMBL" id="QPP09173.1"/>
    </source>
</evidence>
<evidence type="ECO:0000256" key="3">
    <source>
        <dbReference type="ARBA" id="ARBA00022692"/>
    </source>
</evidence>
<feature type="transmembrane region" description="Helical" evidence="7">
    <location>
        <begin position="412"/>
        <end position="432"/>
    </location>
</feature>
<keyword evidence="9" id="KW-1185">Reference proteome</keyword>
<evidence type="ECO:0000256" key="7">
    <source>
        <dbReference type="SAM" id="Phobius"/>
    </source>
</evidence>
<keyword evidence="5 7" id="KW-0472">Membrane</keyword>
<sequence length="499" mass="49277">MSAAKGHGGRLPVVLRNPAFGAVWIAQVLTQGSARMFQVGIVWWLVQYAAESEPGLASGAFLAVSTLPAVALAPVVAAVIARNPYRSVMAASAAAAGLVAACTAAWAFTTPLPTGVAYGAALLLAGCQALFDPCLTTSVPELVDDADIEAATGFELSTQSLAGLAGGLLGPLVADAWGLPGIVAGCAGAYLLAAGLIGVTRFPRTAPAGTTPAGTGVDGTGVEGTRSGGTAARSAEEPPPGGEPSAAPRRTLRQILAGLPFIRRVLLSFAAANVFTTAVFVVMPLYTASVLRADGSTVALLEASLGIGTLAGSFTGARLPGRPTTVGAVCLGLMAASFALPGMLADRTAYAVAMAVAGWCVGAVGVRFVALFQRLVPPADKPGFFAVMQSLLGATFPLASLLFGVLGDQISPQTLCLVQATGLVPVALVLWWTGAGGKAAGELTVPPGSGATAAAAGQRPGDPGAGEPASAHDPGHVLPDATAATATAAAAATAEGGAR</sequence>
<reference evidence="9" key="1">
    <citation type="submission" date="2020-02" db="EMBL/GenBank/DDBJ databases">
        <title>Streptomyces sp. ASO4wet.</title>
        <authorList>
            <person name="Risdian C."/>
            <person name="Landwehr W."/>
            <person name="Schupp P."/>
            <person name="Wink J."/>
        </authorList>
    </citation>
    <scope>NUCLEOTIDE SEQUENCE [LARGE SCALE GENOMIC DNA]</scope>
    <source>
        <strain evidence="9">ASO4wet</strain>
    </source>
</reference>
<evidence type="ECO:0000313" key="9">
    <source>
        <dbReference type="Proteomes" id="UP000595046"/>
    </source>
</evidence>
<gene>
    <name evidence="8" type="ORF">G4Z16_25265</name>
</gene>
<feature type="region of interest" description="Disordered" evidence="6">
    <location>
        <begin position="208"/>
        <end position="248"/>
    </location>
</feature>
<dbReference type="KEGG" id="sbat:G4Z16_25265"/>